<reference evidence="2" key="1">
    <citation type="submission" date="2021-01" db="EMBL/GenBank/DDBJ databases">
        <title>Whole genome shotgun sequence of Actinoplanes siamensis NBRC 109076.</title>
        <authorList>
            <person name="Komaki H."/>
            <person name="Tamura T."/>
        </authorList>
    </citation>
    <scope>NUCLEOTIDE SEQUENCE</scope>
    <source>
        <strain evidence="2">NBRC 109076</strain>
    </source>
</reference>
<sequence>MTSADLLETINNPRLDPFTPFRMDRRARAARAANADRGGNATAPWPRPGQDAERTSHPCPPYPHSTLANPGELCSQATASSEAGRP</sequence>
<gene>
    <name evidence="2" type="ORF">Asi03nite_22180</name>
</gene>
<feature type="compositionally biased region" description="Low complexity" evidence="1">
    <location>
        <begin position="30"/>
        <end position="41"/>
    </location>
</feature>
<dbReference type="AlphaFoldDB" id="A0A919N5D2"/>
<feature type="region of interest" description="Disordered" evidence="1">
    <location>
        <begin position="1"/>
        <end position="86"/>
    </location>
</feature>
<accession>A0A919N5D2</accession>
<comment type="caution">
    <text evidence="2">The sequence shown here is derived from an EMBL/GenBank/DDBJ whole genome shotgun (WGS) entry which is preliminary data.</text>
</comment>
<proteinExistence type="predicted"/>
<keyword evidence="3" id="KW-1185">Reference proteome</keyword>
<evidence type="ECO:0000313" key="3">
    <source>
        <dbReference type="Proteomes" id="UP000629619"/>
    </source>
</evidence>
<evidence type="ECO:0000313" key="2">
    <source>
        <dbReference type="EMBL" id="GIF04680.1"/>
    </source>
</evidence>
<dbReference type="Proteomes" id="UP000629619">
    <property type="component" value="Unassembled WGS sequence"/>
</dbReference>
<organism evidence="2 3">
    <name type="scientific">Actinoplanes siamensis</name>
    <dbReference type="NCBI Taxonomy" id="1223317"/>
    <lineage>
        <taxon>Bacteria</taxon>
        <taxon>Bacillati</taxon>
        <taxon>Actinomycetota</taxon>
        <taxon>Actinomycetes</taxon>
        <taxon>Micromonosporales</taxon>
        <taxon>Micromonosporaceae</taxon>
        <taxon>Actinoplanes</taxon>
    </lineage>
</organism>
<protein>
    <submittedName>
        <fullName evidence="2">Uncharacterized protein</fullName>
    </submittedName>
</protein>
<name>A0A919N5D2_9ACTN</name>
<feature type="compositionally biased region" description="Polar residues" evidence="1">
    <location>
        <begin position="75"/>
        <end position="86"/>
    </location>
</feature>
<evidence type="ECO:0000256" key="1">
    <source>
        <dbReference type="SAM" id="MobiDB-lite"/>
    </source>
</evidence>
<dbReference type="EMBL" id="BOMW01000020">
    <property type="protein sequence ID" value="GIF04680.1"/>
    <property type="molecule type" value="Genomic_DNA"/>
</dbReference>